<dbReference type="EMBL" id="VCHX02000351">
    <property type="protein sequence ID" value="TPQ15558.1"/>
    <property type="molecule type" value="Genomic_DNA"/>
</dbReference>
<dbReference type="SUPFAM" id="SSF53474">
    <property type="entry name" value="alpha/beta-Hydrolases"/>
    <property type="match status" value="1"/>
</dbReference>
<dbReference type="InterPro" id="IPR002018">
    <property type="entry name" value="CarbesteraseB"/>
</dbReference>
<keyword evidence="6" id="KW-1185">Reference proteome</keyword>
<keyword evidence="2 3" id="KW-0378">Hydrolase</keyword>
<comment type="similarity">
    <text evidence="1 3">Belongs to the type-B carboxylesterase/lipase family.</text>
</comment>
<feature type="domain" description="Carboxylesterase type B" evidence="4">
    <location>
        <begin position="6"/>
        <end position="497"/>
    </location>
</feature>
<evidence type="ECO:0000256" key="2">
    <source>
        <dbReference type="ARBA" id="ARBA00022801"/>
    </source>
</evidence>
<evidence type="ECO:0000313" key="5">
    <source>
        <dbReference type="EMBL" id="TPQ15558.1"/>
    </source>
</evidence>
<comment type="caution">
    <text evidence="5">The sequence shown here is derived from an EMBL/GenBank/DDBJ whole genome shotgun (WGS) entry which is preliminary data.</text>
</comment>
<dbReference type="OrthoDB" id="3199405at2"/>
<gene>
    <name evidence="5" type="ORF">FGD71_046250</name>
</gene>
<accession>A0A505D442</accession>
<evidence type="ECO:0000313" key="6">
    <source>
        <dbReference type="Proteomes" id="UP000317378"/>
    </source>
</evidence>
<dbReference type="InterPro" id="IPR029058">
    <property type="entry name" value="AB_hydrolase_fold"/>
</dbReference>
<evidence type="ECO:0000256" key="3">
    <source>
        <dbReference type="RuleBase" id="RU361235"/>
    </source>
</evidence>
<evidence type="ECO:0000259" key="4">
    <source>
        <dbReference type="Pfam" id="PF00135"/>
    </source>
</evidence>
<dbReference type="PANTHER" id="PTHR11559">
    <property type="entry name" value="CARBOXYLESTERASE"/>
    <property type="match status" value="1"/>
</dbReference>
<proteinExistence type="inferred from homology"/>
<dbReference type="Proteomes" id="UP000317378">
    <property type="component" value="Unassembled WGS sequence"/>
</dbReference>
<dbReference type="AlphaFoldDB" id="A0A505D442"/>
<organism evidence="5 6">
    <name type="scientific">Streptomyces sporangiiformans</name>
    <dbReference type="NCBI Taxonomy" id="2315329"/>
    <lineage>
        <taxon>Bacteria</taxon>
        <taxon>Bacillati</taxon>
        <taxon>Actinomycetota</taxon>
        <taxon>Actinomycetes</taxon>
        <taxon>Kitasatosporales</taxon>
        <taxon>Streptomycetaceae</taxon>
        <taxon>Streptomyces</taxon>
    </lineage>
</organism>
<dbReference type="EC" id="3.1.1.-" evidence="3"/>
<dbReference type="InterPro" id="IPR019826">
    <property type="entry name" value="Carboxylesterase_B_AS"/>
</dbReference>
<dbReference type="Gene3D" id="3.40.50.1820">
    <property type="entry name" value="alpha/beta hydrolase"/>
    <property type="match status" value="1"/>
</dbReference>
<name>A0A505D442_9ACTN</name>
<reference evidence="5 6" key="1">
    <citation type="submission" date="2019-06" db="EMBL/GenBank/DDBJ databases">
        <title>Streptomyces sporangiiformans sp. nov., a novel actinomycete isolated from soil in Mount Song.</title>
        <authorList>
            <person name="Han L."/>
        </authorList>
    </citation>
    <scope>NUCLEOTIDE SEQUENCE [LARGE SCALE GENOMIC DNA]</scope>
    <source>
        <strain evidence="5 6">NEAU-SSA 1</strain>
    </source>
</reference>
<dbReference type="PROSITE" id="PS00122">
    <property type="entry name" value="CARBOXYLESTERASE_B_1"/>
    <property type="match status" value="1"/>
</dbReference>
<evidence type="ECO:0000256" key="1">
    <source>
        <dbReference type="ARBA" id="ARBA00005964"/>
    </source>
</evidence>
<dbReference type="GO" id="GO:0016787">
    <property type="term" value="F:hydrolase activity"/>
    <property type="evidence" value="ECO:0007669"/>
    <property type="project" value="UniProtKB-KW"/>
</dbReference>
<sequence length="521" mass="56980">MSSRTVVVRTTAGRVAGERADGLTVFRGVPYAAPPVGPLRFSSPRPPEPWQGVRDATAFAAPSLQGDYLPDSSEDSLYANVWTPDVEGRLPVLVYIHGGGWMLGAGSEPDYDGARTAVHGRMVVVNFNYRLGAFGWGLHEEFSDPRTGYFANWGLQDQAALVRWVRDNAAAFGGDPDHITVAGTSAGGSSTWQLALLPELRGIIRRIVPISVKHVWEPASSSTPEESREVYEHLARRFGTTVPGLRAVTAAELRDAWDEVYAGSPTGRFVQGGREYRGPVVDGRWMRGYDHALPTPRIPMMPIYCRTEGSFFTTGPGYPYPGPHPADEAGLRAAVREVLEKGAVKVTDEQVDDCIAHYRRASVAEGLPRDPVSVWTQVWGDGLFRYEIVRLAERHARECDATASPQFLMEFAHPLKEPYAGTTPHEAVAKFLFGTFALPVNAPACGDGQLERRISDALIDLVASFARGRTPSSEHVPAWPVFTPDRPTVMVLGGERVAQIGTVSAQLHLSYWDRAGWAPRP</sequence>
<dbReference type="RefSeq" id="WP_119106638.1">
    <property type="nucleotide sequence ID" value="NZ_QXMJ01000351.1"/>
</dbReference>
<dbReference type="InterPro" id="IPR050309">
    <property type="entry name" value="Type-B_Carboxylest/Lipase"/>
</dbReference>
<protein>
    <recommendedName>
        <fullName evidence="3">Carboxylic ester hydrolase</fullName>
        <ecNumber evidence="3">3.1.1.-</ecNumber>
    </recommendedName>
</protein>
<dbReference type="Pfam" id="PF00135">
    <property type="entry name" value="COesterase"/>
    <property type="match status" value="1"/>
</dbReference>